<dbReference type="Pfam" id="PF23552">
    <property type="entry name" value="ParB_C"/>
    <property type="match status" value="1"/>
</dbReference>
<dbReference type="GO" id="GO:0007059">
    <property type="term" value="P:chromosome segregation"/>
    <property type="evidence" value="ECO:0007669"/>
    <property type="project" value="UniProtKB-KW"/>
</dbReference>
<feature type="domain" description="ParB-like N-terminal" evidence="4">
    <location>
        <begin position="7"/>
        <end position="97"/>
    </location>
</feature>
<dbReference type="PANTHER" id="PTHR33375">
    <property type="entry name" value="CHROMOSOME-PARTITIONING PROTEIN PARB-RELATED"/>
    <property type="match status" value="1"/>
</dbReference>
<accession>A0A381NAS2</accession>
<reference evidence="5" key="1">
    <citation type="submission" date="2018-05" db="EMBL/GenBank/DDBJ databases">
        <authorList>
            <person name="Lanie J.A."/>
            <person name="Ng W.-L."/>
            <person name="Kazmierczak K.M."/>
            <person name="Andrzejewski T.M."/>
            <person name="Davidsen T.M."/>
            <person name="Wayne K.J."/>
            <person name="Tettelin H."/>
            <person name="Glass J.I."/>
            <person name="Rusch D."/>
            <person name="Podicherti R."/>
            <person name="Tsui H.-C.T."/>
            <person name="Winkler M.E."/>
        </authorList>
    </citation>
    <scope>NUCLEOTIDE SEQUENCE</scope>
</reference>
<evidence type="ECO:0000256" key="3">
    <source>
        <dbReference type="ARBA" id="ARBA00023125"/>
    </source>
</evidence>
<evidence type="ECO:0000256" key="2">
    <source>
        <dbReference type="ARBA" id="ARBA00022829"/>
    </source>
</evidence>
<dbReference type="InterPro" id="IPR004437">
    <property type="entry name" value="ParB/RepB/Spo0J"/>
</dbReference>
<dbReference type="Gene3D" id="1.10.10.2830">
    <property type="match status" value="1"/>
</dbReference>
<dbReference type="PANTHER" id="PTHR33375:SF1">
    <property type="entry name" value="CHROMOSOME-PARTITIONING PROTEIN PARB-RELATED"/>
    <property type="match status" value="1"/>
</dbReference>
<organism evidence="5">
    <name type="scientific">marine metagenome</name>
    <dbReference type="NCBI Taxonomy" id="408172"/>
    <lineage>
        <taxon>unclassified sequences</taxon>
        <taxon>metagenomes</taxon>
        <taxon>ecological metagenomes</taxon>
    </lineage>
</organism>
<sequence length="266" mass="29510">VSSAGVSTIPISKIRKNPHQPRKNFDQKTLEELAASIQEKGVITPITVRLDKGGYILIAGERRVRASKLAKQKEIPAYIIEVTDESEMMEVALIENIQRENLNPIEEAEAYAVLQGEFDLAQIDIAKSVGKSRSTITNSLRLLQLPTEIKKSVRDNKISAGHGRAILAMKTRSGMLGLWQKILDRDLSVRGAEAIVKAKADSKLTEKKSNLKKKNAAVQKLEDEMIAILGTKVRLNHKGKNGGSIVVNYFSDDDLERILDIFRSVE</sequence>
<proteinExistence type="inferred from homology"/>
<evidence type="ECO:0000256" key="1">
    <source>
        <dbReference type="ARBA" id="ARBA00006295"/>
    </source>
</evidence>
<feature type="non-terminal residue" evidence="5">
    <location>
        <position position="1"/>
    </location>
</feature>
<keyword evidence="3" id="KW-0238">DNA-binding</keyword>
<dbReference type="AlphaFoldDB" id="A0A381NAS2"/>
<dbReference type="InterPro" id="IPR050336">
    <property type="entry name" value="Chromosome_partition/occlusion"/>
</dbReference>
<gene>
    <name evidence="5" type="ORF">METZ01_LOCUS4393</name>
</gene>
<dbReference type="NCBIfam" id="TIGR00180">
    <property type="entry name" value="parB_part"/>
    <property type="match status" value="1"/>
</dbReference>
<protein>
    <recommendedName>
        <fullName evidence="4">ParB-like N-terminal domain-containing protein</fullName>
    </recommendedName>
</protein>
<dbReference type="InterPro" id="IPR036086">
    <property type="entry name" value="ParB/Sulfiredoxin_sf"/>
</dbReference>
<dbReference type="SMART" id="SM00470">
    <property type="entry name" value="ParB"/>
    <property type="match status" value="1"/>
</dbReference>
<keyword evidence="2" id="KW-0159">Chromosome partition</keyword>
<name>A0A381NAS2_9ZZZZ</name>
<dbReference type="InterPro" id="IPR041468">
    <property type="entry name" value="HTH_ParB/Spo0J"/>
</dbReference>
<dbReference type="EMBL" id="UINC01000225">
    <property type="protein sequence ID" value="SUZ51539.1"/>
    <property type="molecule type" value="Genomic_DNA"/>
</dbReference>
<dbReference type="CDD" id="cd16393">
    <property type="entry name" value="SPO0J_N"/>
    <property type="match status" value="1"/>
</dbReference>
<dbReference type="SUPFAM" id="SSF110849">
    <property type="entry name" value="ParB/Sulfiredoxin"/>
    <property type="match status" value="1"/>
</dbReference>
<dbReference type="Gene3D" id="3.90.1530.30">
    <property type="match status" value="1"/>
</dbReference>
<dbReference type="Pfam" id="PF02195">
    <property type="entry name" value="ParB_N"/>
    <property type="match status" value="1"/>
</dbReference>
<evidence type="ECO:0000313" key="5">
    <source>
        <dbReference type="EMBL" id="SUZ51539.1"/>
    </source>
</evidence>
<dbReference type="InterPro" id="IPR057240">
    <property type="entry name" value="ParB_dimer_C"/>
</dbReference>
<dbReference type="InterPro" id="IPR003115">
    <property type="entry name" value="ParB_N"/>
</dbReference>
<comment type="similarity">
    <text evidence="1">Belongs to the ParB family.</text>
</comment>
<dbReference type="FunFam" id="3.90.1530.30:FF:000001">
    <property type="entry name" value="Chromosome partitioning protein ParB"/>
    <property type="match status" value="1"/>
</dbReference>
<dbReference type="SUPFAM" id="SSF109709">
    <property type="entry name" value="KorB DNA-binding domain-like"/>
    <property type="match status" value="1"/>
</dbReference>
<dbReference type="GO" id="GO:0005694">
    <property type="term" value="C:chromosome"/>
    <property type="evidence" value="ECO:0007669"/>
    <property type="project" value="TreeGrafter"/>
</dbReference>
<dbReference type="FunFam" id="1.10.10.2830:FF:000001">
    <property type="entry name" value="Chromosome partitioning protein ParB"/>
    <property type="match status" value="1"/>
</dbReference>
<dbReference type="Pfam" id="PF17762">
    <property type="entry name" value="HTH_ParB"/>
    <property type="match status" value="1"/>
</dbReference>
<dbReference type="GO" id="GO:0003677">
    <property type="term" value="F:DNA binding"/>
    <property type="evidence" value="ECO:0007669"/>
    <property type="project" value="UniProtKB-KW"/>
</dbReference>
<evidence type="ECO:0000259" key="4">
    <source>
        <dbReference type="SMART" id="SM00470"/>
    </source>
</evidence>
<dbReference type="GO" id="GO:0045881">
    <property type="term" value="P:positive regulation of sporulation resulting in formation of a cellular spore"/>
    <property type="evidence" value="ECO:0007669"/>
    <property type="project" value="TreeGrafter"/>
</dbReference>